<dbReference type="AlphaFoldDB" id="A0A8D2L0Y6"/>
<evidence type="ECO:0000259" key="16">
    <source>
        <dbReference type="PROSITE" id="PS50923"/>
    </source>
</evidence>
<comment type="function">
    <text evidence="1">Receptor for interleukin-2. The receptor is involved in the regulation of immune tolerance by controlling regulatory T cells (TREGs) activity. TREGs suppress the activation and expansion of autoreactive T-cells.</text>
</comment>
<feature type="chain" id="PRO_5034871078" description="Interleukin-2 receptor subunit alpha" evidence="15">
    <location>
        <begin position="20"/>
        <end position="202"/>
    </location>
</feature>
<evidence type="ECO:0000256" key="12">
    <source>
        <dbReference type="ARBA" id="ARBA00023180"/>
    </source>
</evidence>
<evidence type="ECO:0000256" key="15">
    <source>
        <dbReference type="SAM" id="SignalP"/>
    </source>
</evidence>
<dbReference type="GO" id="GO:0019976">
    <property type="term" value="F:interleukin-2 binding"/>
    <property type="evidence" value="ECO:0007669"/>
    <property type="project" value="InterPro"/>
</dbReference>
<protein>
    <recommendedName>
        <fullName evidence="3">Interleukin-2 receptor subunit alpha</fullName>
    </recommendedName>
</protein>
<name>A0A8D2L0Y6_VARKO</name>
<keyword evidence="5 15" id="KW-0732">Signal</keyword>
<dbReference type="PROSITE" id="PS50923">
    <property type="entry name" value="SUSHI"/>
    <property type="match status" value="2"/>
</dbReference>
<keyword evidence="18" id="KW-1185">Reference proteome</keyword>
<evidence type="ECO:0000256" key="6">
    <source>
        <dbReference type="ARBA" id="ARBA00022737"/>
    </source>
</evidence>
<dbReference type="InterPro" id="IPR000436">
    <property type="entry name" value="Sushi_SCR_CCP_dom"/>
</dbReference>
<evidence type="ECO:0000256" key="2">
    <source>
        <dbReference type="ARBA" id="ARBA00004479"/>
    </source>
</evidence>
<keyword evidence="8" id="KW-1133">Transmembrane helix</keyword>
<comment type="caution">
    <text evidence="14">Lacks conserved residue(s) required for the propagation of feature annotation.</text>
</comment>
<evidence type="ECO:0000313" key="17">
    <source>
        <dbReference type="Ensembl" id="ENSVKKP00000015072.1"/>
    </source>
</evidence>
<accession>A0A8D2L0Y6</accession>
<feature type="signal peptide" evidence="15">
    <location>
        <begin position="1"/>
        <end position="19"/>
    </location>
</feature>
<dbReference type="PANTHER" id="PTHR10573">
    <property type="entry name" value="INTERLEUKIN-2 RECEPTOR ALPHA CHAIN"/>
    <property type="match status" value="1"/>
</dbReference>
<keyword evidence="7" id="KW-0391">Immunity</keyword>
<evidence type="ECO:0000256" key="13">
    <source>
        <dbReference type="ARBA" id="ARBA00025938"/>
    </source>
</evidence>
<dbReference type="InterPro" id="IPR035976">
    <property type="entry name" value="Sushi/SCR/CCP_sf"/>
</dbReference>
<reference evidence="17" key="2">
    <citation type="submission" date="2025-09" db="UniProtKB">
        <authorList>
            <consortium name="Ensembl"/>
        </authorList>
    </citation>
    <scope>IDENTIFICATION</scope>
</reference>
<keyword evidence="10" id="KW-1015">Disulfide bond</keyword>
<dbReference type="Gene3D" id="2.20.28.230">
    <property type="match status" value="1"/>
</dbReference>
<evidence type="ECO:0000256" key="1">
    <source>
        <dbReference type="ARBA" id="ARBA00002381"/>
    </source>
</evidence>
<dbReference type="Pfam" id="PF00084">
    <property type="entry name" value="Sushi"/>
    <property type="match status" value="2"/>
</dbReference>
<keyword evidence="11" id="KW-0675">Receptor</keyword>
<dbReference type="InterPro" id="IPR015486">
    <property type="entry name" value="IL-2_rcpt_alpha"/>
</dbReference>
<comment type="subcellular location">
    <subcellularLocation>
        <location evidence="2">Membrane</location>
        <topology evidence="2">Single-pass type I membrane protein</topology>
    </subcellularLocation>
</comment>
<feature type="domain" description="Sushi" evidence="16">
    <location>
        <begin position="16"/>
        <end position="82"/>
    </location>
</feature>
<dbReference type="GO" id="GO:0004911">
    <property type="term" value="F:interleukin-2 receptor activity"/>
    <property type="evidence" value="ECO:0007669"/>
    <property type="project" value="InterPro"/>
</dbReference>
<evidence type="ECO:0000256" key="14">
    <source>
        <dbReference type="PROSITE-ProRule" id="PRU00302"/>
    </source>
</evidence>
<dbReference type="GO" id="GO:0002376">
    <property type="term" value="P:immune system process"/>
    <property type="evidence" value="ECO:0007669"/>
    <property type="project" value="UniProtKB-KW"/>
</dbReference>
<keyword evidence="4" id="KW-0812">Transmembrane</keyword>
<evidence type="ECO:0000256" key="8">
    <source>
        <dbReference type="ARBA" id="ARBA00022989"/>
    </source>
</evidence>
<evidence type="ECO:0000313" key="18">
    <source>
        <dbReference type="Proteomes" id="UP000694545"/>
    </source>
</evidence>
<comment type="subunit">
    <text evidence="13">Non-covalent dimer of an alpha and a beta subunit. IL2R exists in 3 different forms: a high affinity dimer, an intermediate affinity monomer (beta subunit), and a low affinity monomer (alpha subunit). The high and intermediate affinity forms also associate with a gamma subunit.</text>
</comment>
<evidence type="ECO:0000256" key="11">
    <source>
        <dbReference type="ARBA" id="ARBA00023170"/>
    </source>
</evidence>
<reference evidence="17" key="1">
    <citation type="submission" date="2025-08" db="UniProtKB">
        <authorList>
            <consortium name="Ensembl"/>
        </authorList>
    </citation>
    <scope>IDENTIFICATION</scope>
</reference>
<evidence type="ECO:0000256" key="3">
    <source>
        <dbReference type="ARBA" id="ARBA00013445"/>
    </source>
</evidence>
<proteinExistence type="predicted"/>
<evidence type="ECO:0000256" key="5">
    <source>
        <dbReference type="ARBA" id="ARBA00022729"/>
    </source>
</evidence>
<sequence length="202" mass="22635">PSLPLTLLFLLFGSPRFQPLPHSSLAFQPLRFFTERYAIGTLVRYVCEKGYSRKAGESNLVKCKNESGHAKWMYRFPPACRENPSSSSLPVTRPPSSFLLAPLGFCGAPSALKHAKMEVAKYGVGQELHYRCLDGHRARTPICEVRTCGSYGGKGVWSRLALQCMNSSKSDSETQPDLPHRFVVKRKCSEDKNGRCRKTKHN</sequence>
<evidence type="ECO:0000256" key="7">
    <source>
        <dbReference type="ARBA" id="ARBA00022859"/>
    </source>
</evidence>
<keyword evidence="12" id="KW-0325">Glycoprotein</keyword>
<keyword evidence="6" id="KW-0677">Repeat</keyword>
<keyword evidence="14" id="KW-0768">Sushi</keyword>
<dbReference type="Gene3D" id="2.10.70.10">
    <property type="entry name" value="Complement Module, domain 1"/>
    <property type="match status" value="1"/>
</dbReference>
<dbReference type="GO" id="GO:0016020">
    <property type="term" value="C:membrane"/>
    <property type="evidence" value="ECO:0007669"/>
    <property type="project" value="UniProtKB-SubCell"/>
</dbReference>
<evidence type="ECO:0000256" key="4">
    <source>
        <dbReference type="ARBA" id="ARBA00022692"/>
    </source>
</evidence>
<dbReference type="SUPFAM" id="SSF57535">
    <property type="entry name" value="Complement control module/SCR domain"/>
    <property type="match status" value="2"/>
</dbReference>
<feature type="domain" description="Sushi" evidence="16">
    <location>
        <begin position="104"/>
        <end position="166"/>
    </location>
</feature>
<keyword evidence="9" id="KW-0472">Membrane</keyword>
<dbReference type="PANTHER" id="PTHR10573:SF0">
    <property type="entry name" value="INTERLEUKIN-2 RECEPTOR SUBUNIT ALPHA"/>
    <property type="match status" value="1"/>
</dbReference>
<evidence type="ECO:0000256" key="10">
    <source>
        <dbReference type="ARBA" id="ARBA00023157"/>
    </source>
</evidence>
<dbReference type="SMART" id="SM00032">
    <property type="entry name" value="CCP"/>
    <property type="match status" value="2"/>
</dbReference>
<dbReference type="Ensembl" id="ENSVKKT00000015432.1">
    <property type="protein sequence ID" value="ENSVKKP00000015072.1"/>
    <property type="gene ID" value="ENSVKKG00000010329.1"/>
</dbReference>
<dbReference type="Proteomes" id="UP000694545">
    <property type="component" value="Unplaced"/>
</dbReference>
<organism evidence="17 18">
    <name type="scientific">Varanus komodoensis</name>
    <name type="common">Komodo dragon</name>
    <dbReference type="NCBI Taxonomy" id="61221"/>
    <lineage>
        <taxon>Eukaryota</taxon>
        <taxon>Metazoa</taxon>
        <taxon>Chordata</taxon>
        <taxon>Craniata</taxon>
        <taxon>Vertebrata</taxon>
        <taxon>Euteleostomi</taxon>
        <taxon>Lepidosauria</taxon>
        <taxon>Squamata</taxon>
        <taxon>Bifurcata</taxon>
        <taxon>Unidentata</taxon>
        <taxon>Episquamata</taxon>
        <taxon>Toxicofera</taxon>
        <taxon>Anguimorpha</taxon>
        <taxon>Paleoanguimorpha</taxon>
        <taxon>Varanoidea</taxon>
        <taxon>Varanidae</taxon>
        <taxon>Varanus</taxon>
    </lineage>
</organism>
<evidence type="ECO:0000256" key="9">
    <source>
        <dbReference type="ARBA" id="ARBA00023136"/>
    </source>
</evidence>
<dbReference type="GO" id="GO:0006954">
    <property type="term" value="P:inflammatory response"/>
    <property type="evidence" value="ECO:0007669"/>
    <property type="project" value="TreeGrafter"/>
</dbReference>